<evidence type="ECO:0000256" key="1">
    <source>
        <dbReference type="ARBA" id="ARBA00023125"/>
    </source>
</evidence>
<dbReference type="RefSeq" id="WP_105483530.1">
    <property type="nucleotide sequence ID" value="NZ_NIGF01000007.1"/>
</dbReference>
<name>A0A2S8STI8_9BACT</name>
<dbReference type="Gene3D" id="1.10.1660.10">
    <property type="match status" value="1"/>
</dbReference>
<dbReference type="GO" id="GO:0003700">
    <property type="term" value="F:DNA-binding transcription factor activity"/>
    <property type="evidence" value="ECO:0007669"/>
    <property type="project" value="InterPro"/>
</dbReference>
<evidence type="ECO:0000259" key="2">
    <source>
        <dbReference type="PROSITE" id="PS50937"/>
    </source>
</evidence>
<dbReference type="Pfam" id="PF13411">
    <property type="entry name" value="MerR_1"/>
    <property type="match status" value="1"/>
</dbReference>
<proteinExistence type="predicted"/>
<comment type="caution">
    <text evidence="3">The sequence shown here is derived from an EMBL/GenBank/DDBJ whole genome shotgun (WGS) entry which is preliminary data.</text>
</comment>
<evidence type="ECO:0000313" key="4">
    <source>
        <dbReference type="Proteomes" id="UP000237684"/>
    </source>
</evidence>
<dbReference type="PANTHER" id="PTHR30204:SF58">
    <property type="entry name" value="HTH-TYPE TRANSCRIPTIONAL REGULATOR YFMP"/>
    <property type="match status" value="1"/>
</dbReference>
<keyword evidence="1" id="KW-0238">DNA-binding</keyword>
<dbReference type="InterPro" id="IPR009061">
    <property type="entry name" value="DNA-bd_dom_put_sf"/>
</dbReference>
<dbReference type="EMBL" id="NIGF01000007">
    <property type="protein sequence ID" value="PQV64059.1"/>
    <property type="molecule type" value="Genomic_DNA"/>
</dbReference>
<dbReference type="AlphaFoldDB" id="A0A2S8STI8"/>
<dbReference type="PANTHER" id="PTHR30204">
    <property type="entry name" value="REDOX-CYCLING DRUG-SENSING TRANSCRIPTIONAL ACTIVATOR SOXR"/>
    <property type="match status" value="1"/>
</dbReference>
<evidence type="ECO:0000313" key="3">
    <source>
        <dbReference type="EMBL" id="PQV64059.1"/>
    </source>
</evidence>
<feature type="domain" description="HTH merR-type" evidence="2">
    <location>
        <begin position="14"/>
        <end position="83"/>
    </location>
</feature>
<accession>A0A2S8STI8</accession>
<organism evidence="3 4">
    <name type="scientific">Abditibacterium utsteinense</name>
    <dbReference type="NCBI Taxonomy" id="1960156"/>
    <lineage>
        <taxon>Bacteria</taxon>
        <taxon>Pseudomonadati</taxon>
        <taxon>Abditibacteriota</taxon>
        <taxon>Abditibacteriia</taxon>
        <taxon>Abditibacteriales</taxon>
        <taxon>Abditibacteriaceae</taxon>
        <taxon>Abditibacterium</taxon>
    </lineage>
</organism>
<dbReference type="SUPFAM" id="SSF46955">
    <property type="entry name" value="Putative DNA-binding domain"/>
    <property type="match status" value="1"/>
</dbReference>
<dbReference type="InParanoid" id="A0A2S8STI8"/>
<dbReference type="OrthoDB" id="5345718at2"/>
<dbReference type="FunCoup" id="A0A2S8STI8">
    <property type="interactions" value="2"/>
</dbReference>
<keyword evidence="4" id="KW-1185">Reference proteome</keyword>
<dbReference type="SMART" id="SM00422">
    <property type="entry name" value="HTH_MERR"/>
    <property type="match status" value="1"/>
</dbReference>
<dbReference type="InterPro" id="IPR000551">
    <property type="entry name" value="MerR-type_HTH_dom"/>
</dbReference>
<gene>
    <name evidence="3" type="ORF">B1R32_10784</name>
</gene>
<dbReference type="GO" id="GO:0003677">
    <property type="term" value="F:DNA binding"/>
    <property type="evidence" value="ECO:0007669"/>
    <property type="project" value="UniProtKB-KW"/>
</dbReference>
<protein>
    <submittedName>
        <fullName evidence="3">MerR HTH family regulatory protein</fullName>
    </submittedName>
</protein>
<dbReference type="InterPro" id="IPR047057">
    <property type="entry name" value="MerR_fam"/>
</dbReference>
<dbReference type="NCBIfam" id="NF047375">
    <property type="entry name" value="HeatShock_HspR"/>
    <property type="match status" value="1"/>
</dbReference>
<dbReference type="CDD" id="cd04766">
    <property type="entry name" value="HTH_HspR"/>
    <property type="match status" value="1"/>
</dbReference>
<reference evidence="3 4" key="1">
    <citation type="journal article" date="2018" name="Syst. Appl. Microbiol.">
        <title>Abditibacterium utsteinense sp. nov., the first cultivated member of candidate phylum FBP, isolated from ice-free Antarctic soil samples.</title>
        <authorList>
            <person name="Tahon G."/>
            <person name="Tytgat B."/>
            <person name="Lebbe L."/>
            <person name="Carlier A."/>
            <person name="Willems A."/>
        </authorList>
    </citation>
    <scope>NUCLEOTIDE SEQUENCE [LARGE SCALE GENOMIC DNA]</scope>
    <source>
        <strain evidence="3 4">LMG 29911</strain>
    </source>
</reference>
<sequence length="99" mass="11482">MSDENSKNGCRITVYHISIVAQMVDTHPQTLRTYERMGLVNPQRTANNVRLYSEEDVEIVRKIQHLTQDLGVNLAGVEVVFKLLRDMERLKAELEEKKK</sequence>
<dbReference type="PROSITE" id="PS50937">
    <property type="entry name" value="HTH_MERR_2"/>
    <property type="match status" value="1"/>
</dbReference>
<dbReference type="Proteomes" id="UP000237684">
    <property type="component" value="Unassembled WGS sequence"/>
</dbReference>